<proteinExistence type="predicted"/>
<dbReference type="AlphaFoldDB" id="A0A9N9JGI8"/>
<sequence length="214" mass="24464">MTSRIIKPTRIYFTTFPRNIRTPQEALILYSVFKEKGPLIEFKFARDLESKRMLRFGWVSYKDEKVSEKLLADEIHTLPEPLDFDIKVQKSTEAPGAHRMYSERFKGFYTQNDSEAQSSKIDPEVHSAEIDPEVHSVKIDPEVHSAKIDPEVHGVKIDPEVHSAKIDSEVHGIKIDPEVHGIKIDPEVHSVKIDPEVHSAKIDPEVHSVKINPE</sequence>
<feature type="non-terminal residue" evidence="1">
    <location>
        <position position="214"/>
    </location>
</feature>
<keyword evidence="2" id="KW-1185">Reference proteome</keyword>
<name>A0A9N9JGI8_9GLOM</name>
<reference evidence="1" key="1">
    <citation type="submission" date="2021-06" db="EMBL/GenBank/DDBJ databases">
        <authorList>
            <person name="Kallberg Y."/>
            <person name="Tangrot J."/>
            <person name="Rosling A."/>
        </authorList>
    </citation>
    <scope>NUCLEOTIDE SEQUENCE</scope>
    <source>
        <strain evidence="1">MA453B</strain>
    </source>
</reference>
<accession>A0A9N9JGI8</accession>
<evidence type="ECO:0000313" key="2">
    <source>
        <dbReference type="Proteomes" id="UP000789405"/>
    </source>
</evidence>
<dbReference type="GO" id="GO:0003676">
    <property type="term" value="F:nucleic acid binding"/>
    <property type="evidence" value="ECO:0007669"/>
    <property type="project" value="InterPro"/>
</dbReference>
<dbReference type="OrthoDB" id="2381532at2759"/>
<gene>
    <name evidence="1" type="ORF">DERYTH_LOCUS19476</name>
</gene>
<dbReference type="EMBL" id="CAJVPY010021423">
    <property type="protein sequence ID" value="CAG8779521.1"/>
    <property type="molecule type" value="Genomic_DNA"/>
</dbReference>
<dbReference type="InterPro" id="IPR035979">
    <property type="entry name" value="RBD_domain_sf"/>
</dbReference>
<dbReference type="SUPFAM" id="SSF54928">
    <property type="entry name" value="RNA-binding domain, RBD"/>
    <property type="match status" value="1"/>
</dbReference>
<evidence type="ECO:0000313" key="1">
    <source>
        <dbReference type="EMBL" id="CAG8779521.1"/>
    </source>
</evidence>
<dbReference type="Proteomes" id="UP000789405">
    <property type="component" value="Unassembled WGS sequence"/>
</dbReference>
<comment type="caution">
    <text evidence="1">The sequence shown here is derived from an EMBL/GenBank/DDBJ whole genome shotgun (WGS) entry which is preliminary data.</text>
</comment>
<organism evidence="1 2">
    <name type="scientific">Dentiscutata erythropus</name>
    <dbReference type="NCBI Taxonomy" id="1348616"/>
    <lineage>
        <taxon>Eukaryota</taxon>
        <taxon>Fungi</taxon>
        <taxon>Fungi incertae sedis</taxon>
        <taxon>Mucoromycota</taxon>
        <taxon>Glomeromycotina</taxon>
        <taxon>Glomeromycetes</taxon>
        <taxon>Diversisporales</taxon>
        <taxon>Gigasporaceae</taxon>
        <taxon>Dentiscutata</taxon>
    </lineage>
</organism>
<protein>
    <submittedName>
        <fullName evidence="1">10640_t:CDS:1</fullName>
    </submittedName>
</protein>